<reference evidence="1 2" key="1">
    <citation type="submission" date="2018-11" db="EMBL/GenBank/DDBJ databases">
        <title>Genomic Encyclopedia of Type Strains, Phase IV (KMG-IV): sequencing the most valuable type-strain genomes for metagenomic binning, comparative biology and taxonomic classification.</title>
        <authorList>
            <person name="Goeker M."/>
        </authorList>
    </citation>
    <scope>NUCLEOTIDE SEQUENCE [LARGE SCALE GENOMIC DNA]</scope>
    <source>
        <strain evidence="1 2">DSM 22027</strain>
    </source>
</reference>
<comment type="caution">
    <text evidence="1">The sequence shown here is derived from an EMBL/GenBank/DDBJ whole genome shotgun (WGS) entry which is preliminary data.</text>
</comment>
<dbReference type="InterPro" id="IPR051805">
    <property type="entry name" value="Dehydratase_Activator_Redct"/>
</dbReference>
<dbReference type="Proteomes" id="UP000276223">
    <property type="component" value="Unassembled WGS sequence"/>
</dbReference>
<dbReference type="GO" id="GO:0016301">
    <property type="term" value="F:kinase activity"/>
    <property type="evidence" value="ECO:0007669"/>
    <property type="project" value="UniProtKB-KW"/>
</dbReference>
<dbReference type="AlphaFoldDB" id="A0A3N1UPZ4"/>
<keyword evidence="2" id="KW-1185">Reference proteome</keyword>
<name>A0A3N1UPZ4_9BACT</name>
<evidence type="ECO:0000313" key="2">
    <source>
        <dbReference type="Proteomes" id="UP000276223"/>
    </source>
</evidence>
<organism evidence="1 2">
    <name type="scientific">Desulfosoma caldarium</name>
    <dbReference type="NCBI Taxonomy" id="610254"/>
    <lineage>
        <taxon>Bacteria</taxon>
        <taxon>Pseudomonadati</taxon>
        <taxon>Thermodesulfobacteriota</taxon>
        <taxon>Syntrophobacteria</taxon>
        <taxon>Syntrophobacterales</taxon>
        <taxon>Syntrophobacteraceae</taxon>
        <taxon>Desulfosoma</taxon>
    </lineage>
</organism>
<dbReference type="EMBL" id="RJVA01000012">
    <property type="protein sequence ID" value="ROQ92133.1"/>
    <property type="molecule type" value="Genomic_DNA"/>
</dbReference>
<dbReference type="PANTHER" id="PTHR32329">
    <property type="entry name" value="BIFUNCTIONAL PROTEIN [INCLUDES 2-HYDROXYACYL-COA DEHYDRATASE (N-TER) AND ITS ACTIVATOR DOMAIN (C_TERM)-RELATED"/>
    <property type="match status" value="1"/>
</dbReference>
<accession>A0A3N1UPZ4</accession>
<gene>
    <name evidence="1" type="ORF">EDC27_1816</name>
</gene>
<keyword evidence="1" id="KW-0418">Kinase</keyword>
<keyword evidence="1" id="KW-0808">Transferase</keyword>
<dbReference type="OrthoDB" id="9780120at2"/>
<proteinExistence type="predicted"/>
<dbReference type="PANTHER" id="PTHR32329:SF2">
    <property type="entry name" value="BIFUNCTIONAL PROTEIN [INCLUDES 2-HYDROXYACYL-COA DEHYDRATASE (N-TER) AND ITS ACTIVATOR DOMAIN (C_TERM)"/>
    <property type="match status" value="1"/>
</dbReference>
<evidence type="ECO:0000313" key="1">
    <source>
        <dbReference type="EMBL" id="ROQ92133.1"/>
    </source>
</evidence>
<protein>
    <submittedName>
        <fullName evidence="1">Putative nucleotide-binding protein (Sugar kinase/HSP70/actin superfamily)</fullName>
    </submittedName>
</protein>
<sequence>MQASHKALDRLRRGVDRFDVTGRILLVPQMPPFGTRLLVASFRAFGVPARVLETYKGLALGKEFTSGKECFPCQVTLGDILYFLKEEKRRLGKDFDPQRYVYFLPESDGPCRFGMYNKLQRIVLDRFPEYRAIPITYLSSEDAYSVAGLLPKKKARYFRRVAYVAAVIADVMDRIVWRVRPYEMRPGLTDAFMEEALQAMEKALVAFGPTRDFSRLYDLVEDIAKTAATFMDPRKPRRPKIGIVGEIYLRSHPDSNQNIIRQIEAYGGEVVDASIAEWLNYVSYERLRKAQEQCAQAWRRGHKAEALRAAKAVVHQRLENGYQSWRQHQVYGRVLRHLDIQPDHSVRHIEHFLDHDRHFSFDIGTEAALSIGGALAYIHEGFDGIVNVFPFSCMPSTVCSAVLKPLLLERRIPYVDAPYDGTSQPNRDVILKTFLYQAQQHQKARAHHTENS</sequence>